<dbReference type="EMBL" id="CP042467">
    <property type="protein sequence ID" value="QED28585.1"/>
    <property type="molecule type" value="Genomic_DNA"/>
</dbReference>
<proteinExistence type="predicted"/>
<sequence length="313" mass="34662">MRAFLFLSALLVGCSSSPPPVDDSPVAETSVEPERAAPEPIRHVEGRAGFSWEPPGGWNMITTQESPYYVAQAPSEDGFVSNINISPGDYSGDMETYFQLSVDQLKAMYPEMVFETQDTTRNVPKLVTVNEFEPGVKIRQFFYFLNAPERSKVYVMVCTQDAMKPSLEAECDRSADSFKLQDIVAPKAWYSVDVPQGWTKKEDPSMQDDMYVNATTGFSLVINRTPFEGSVDDFEKAAQIDSYLTVSSTDTFDTAAGEAKRLTGMSVGNPEIEQRIYFVGVPGSVIMMVCTKPPKTTEMELCEKAVSSFSLLP</sequence>
<gene>
    <name evidence="2" type="ORF">FRD01_15355</name>
</gene>
<dbReference type="AlphaFoldDB" id="A0A5B8XSS3"/>
<protein>
    <submittedName>
        <fullName evidence="2">Uncharacterized protein</fullName>
    </submittedName>
</protein>
<evidence type="ECO:0000256" key="1">
    <source>
        <dbReference type="SAM" id="MobiDB-lite"/>
    </source>
</evidence>
<feature type="region of interest" description="Disordered" evidence="1">
    <location>
        <begin position="17"/>
        <end position="36"/>
    </location>
</feature>
<evidence type="ECO:0000313" key="3">
    <source>
        <dbReference type="Proteomes" id="UP000321595"/>
    </source>
</evidence>
<keyword evidence="3" id="KW-1185">Reference proteome</keyword>
<dbReference type="KEGG" id="bbae:FRD01_15355"/>
<evidence type="ECO:0000313" key="2">
    <source>
        <dbReference type="EMBL" id="QED28585.1"/>
    </source>
</evidence>
<name>A0A5B8XSS3_9DELT</name>
<dbReference type="RefSeq" id="WP_146961146.1">
    <property type="nucleotide sequence ID" value="NZ_CP042467.1"/>
</dbReference>
<organism evidence="2 3">
    <name type="scientific">Microvenator marinus</name>
    <dbReference type="NCBI Taxonomy" id="2600177"/>
    <lineage>
        <taxon>Bacteria</taxon>
        <taxon>Deltaproteobacteria</taxon>
        <taxon>Bradymonadales</taxon>
        <taxon>Microvenatoraceae</taxon>
        <taxon>Microvenator</taxon>
    </lineage>
</organism>
<dbReference type="Proteomes" id="UP000321595">
    <property type="component" value="Chromosome"/>
</dbReference>
<accession>A0A5B8XSS3</accession>
<reference evidence="2 3" key="1">
    <citation type="submission" date="2019-08" db="EMBL/GenBank/DDBJ databases">
        <authorList>
            <person name="Liang Q."/>
        </authorList>
    </citation>
    <scope>NUCLEOTIDE SEQUENCE [LARGE SCALE GENOMIC DNA]</scope>
    <source>
        <strain evidence="2 3">V1718</strain>
    </source>
</reference>